<proteinExistence type="predicted"/>
<evidence type="ECO:0000256" key="1">
    <source>
        <dbReference type="SAM" id="Phobius"/>
    </source>
</evidence>
<keyword evidence="1" id="KW-0812">Transmembrane</keyword>
<feature type="transmembrane region" description="Helical" evidence="1">
    <location>
        <begin position="108"/>
        <end position="131"/>
    </location>
</feature>
<gene>
    <name evidence="3" type="ORF">E2R57_04230</name>
</gene>
<reference evidence="3 4" key="1">
    <citation type="submission" date="2019-03" db="EMBL/GenBank/DDBJ databases">
        <title>Genome Sequencing and Assembly of Various Microbes Isolated from Partially Reclaimed Soil and Acid Mine Drainage (AMD) Site.</title>
        <authorList>
            <person name="Steinbock B."/>
            <person name="Bechtold R."/>
            <person name="Sevigny J.L."/>
            <person name="Thomas D."/>
            <person name="Cuthill L.R."/>
            <person name="Aveiro Johannsen E.J."/>
            <person name="Thomas K."/>
            <person name="Ghosh A."/>
        </authorList>
    </citation>
    <scope>NUCLEOTIDE SEQUENCE [LARGE SCALE GENOMIC DNA]</scope>
    <source>
        <strain evidence="3 4">S-A1</strain>
    </source>
</reference>
<keyword evidence="1" id="KW-0472">Membrane</keyword>
<keyword evidence="1" id="KW-1133">Transmembrane helix</keyword>
<dbReference type="OrthoDB" id="9781349at2"/>
<feature type="transmembrane region" description="Helical" evidence="1">
    <location>
        <begin position="42"/>
        <end position="69"/>
    </location>
</feature>
<accession>A0A4R5Y553</accession>
<dbReference type="AlphaFoldDB" id="A0A4R5Y553"/>
<dbReference type="Pfam" id="PF01970">
    <property type="entry name" value="TctA"/>
    <property type="match status" value="1"/>
</dbReference>
<feature type="transmembrane region" description="Helical" evidence="1">
    <location>
        <begin position="203"/>
        <end position="222"/>
    </location>
</feature>
<evidence type="ECO:0000313" key="4">
    <source>
        <dbReference type="Proteomes" id="UP000294621"/>
    </source>
</evidence>
<dbReference type="PANTHER" id="PTHR35342">
    <property type="entry name" value="TRICARBOXYLIC TRANSPORT PROTEIN"/>
    <property type="match status" value="1"/>
</dbReference>
<feature type="transmembrane region" description="Helical" evidence="1">
    <location>
        <begin position="352"/>
        <end position="372"/>
    </location>
</feature>
<protein>
    <submittedName>
        <fullName evidence="3">Tripartite tricarboxylate transporter permease</fullName>
    </submittedName>
</protein>
<dbReference type="Proteomes" id="UP000294621">
    <property type="component" value="Unassembled WGS sequence"/>
</dbReference>
<feature type="domain" description="DUF112" evidence="2">
    <location>
        <begin position="20"/>
        <end position="435"/>
    </location>
</feature>
<evidence type="ECO:0000313" key="3">
    <source>
        <dbReference type="EMBL" id="TDL39691.1"/>
    </source>
</evidence>
<dbReference type="EMBL" id="SMZQ01000002">
    <property type="protein sequence ID" value="TDL39691.1"/>
    <property type="molecule type" value="Genomic_DNA"/>
</dbReference>
<feature type="transmembrane region" description="Helical" evidence="1">
    <location>
        <begin position="165"/>
        <end position="183"/>
    </location>
</feature>
<name>A0A4R5Y553_9MICC</name>
<dbReference type="RefSeq" id="WP_133346726.1">
    <property type="nucleotide sequence ID" value="NZ_SMZQ01000002.1"/>
</dbReference>
<feature type="transmembrane region" description="Helical" evidence="1">
    <location>
        <begin position="316"/>
        <end position="340"/>
    </location>
</feature>
<organism evidence="3 4">
    <name type="scientific">Arthrobacter nitrophenolicus</name>
    <dbReference type="NCBI Taxonomy" id="683150"/>
    <lineage>
        <taxon>Bacteria</taxon>
        <taxon>Bacillati</taxon>
        <taxon>Actinomycetota</taxon>
        <taxon>Actinomycetes</taxon>
        <taxon>Micrococcales</taxon>
        <taxon>Micrococcaceae</taxon>
        <taxon>Arthrobacter</taxon>
    </lineage>
</organism>
<dbReference type="PANTHER" id="PTHR35342:SF5">
    <property type="entry name" value="TRICARBOXYLIC TRANSPORT PROTEIN"/>
    <property type="match status" value="1"/>
</dbReference>
<feature type="transmembrane region" description="Helical" evidence="1">
    <location>
        <begin position="12"/>
        <end position="36"/>
    </location>
</feature>
<feature type="transmembrane region" description="Helical" evidence="1">
    <location>
        <begin position="384"/>
        <end position="402"/>
    </location>
</feature>
<evidence type="ECO:0000259" key="2">
    <source>
        <dbReference type="Pfam" id="PF01970"/>
    </source>
</evidence>
<feature type="transmembrane region" description="Helical" evidence="1">
    <location>
        <begin position="461"/>
        <end position="484"/>
    </location>
</feature>
<comment type="caution">
    <text evidence="3">The sequence shown here is derived from an EMBL/GenBank/DDBJ whole genome shotgun (WGS) entry which is preliminary data.</text>
</comment>
<sequence length="504" mass="52194">MELFGQLLNGFVAVLTWENLLLALVGCVLGMLVGILPGFGPAAAVAILLPVTFALGPVPALIMLAAILYGASYGGTITAVLLNVPGESSSVATTIDGFQMALKGRAGAALTVAALGSFVGCIVGLLGFVVATPLSRFALAFGPAEFFALTVLGLSLVIGLAGKSLVKAFISAVFGLSIGMVGIDPIAGVPRFTFGQAPLLDGINFIAVVMGLFGVSELLATVDHSTRFGRALPVGRIWPTRTDLRRSVGPILRGAPLGFLFGLLPGSPGAATSFASYTLEKAFSKRKSEFGKGAIEGVAGPETANNSLAIAGMIPLFTLGVPTSATTAILMGAFIVNGLIPGPLLFQNSPDVAWTIIASMFIGNVILLILNIPLIRVWVSFLKTPFPVLYAVVFGFMILGAYTLDGSVFNIGVLLIFGVIGYLMRKVDIPLAPMALTIVLGELMESNLRRALAISSGDPTIFLRSGISLTLLVLAALAIVGALISRALSSRAAKKKQLEDALQH</sequence>
<feature type="transmembrane region" description="Helical" evidence="1">
    <location>
        <begin position="137"/>
        <end position="158"/>
    </location>
</feature>
<dbReference type="InterPro" id="IPR002823">
    <property type="entry name" value="DUF112_TM"/>
</dbReference>